<dbReference type="WBParaSite" id="maker-unitig_36774-snap-gene-0.2-mRNA-1">
    <property type="protein sequence ID" value="maker-unitig_36774-snap-gene-0.2-mRNA-1"/>
    <property type="gene ID" value="maker-unitig_36774-snap-gene-0.2"/>
</dbReference>
<sequence>PPGVDSATTANGAAHHGDAFEARFKRSSKRSTLKKMGKIFRGVVRMEPGEAEVACRERLESVDGGRFRLEGSRRLSVSVAEKAVGGPGRPARLCCWQLVAVLVARDLFRFVGYSNQLTRPTKQPRMPINHRNQSLSDWLSRCNSTPLMSNHRMLDSTNSVVHEQPTKRNYRSQRHVRTLVAPIECKSSTDVLYNPQQGGPEESMEVGLTMGQHSECYAAACEPASGAATLNIQKPQRGRDEGVFVCSHCQLLRPRVAKKRVTLRKGQPPNTQEVALGQPIFVPCAVSDTGLSSPSWSGTRATPMKEGVPSADVQRQRPARVSQFPNATLRISAVSDWTIRSFLCAGFYRSVARSTTFNRTVSIPCRAKGELPMTFEWFAAYQAGGHSLCRVDGDCR</sequence>
<accession>A0A1I8FJP0</accession>
<feature type="region of interest" description="Disordered" evidence="1">
    <location>
        <begin position="293"/>
        <end position="317"/>
    </location>
</feature>
<evidence type="ECO:0000313" key="2">
    <source>
        <dbReference type="Proteomes" id="UP000095280"/>
    </source>
</evidence>
<dbReference type="Proteomes" id="UP000095280">
    <property type="component" value="Unplaced"/>
</dbReference>
<reference evidence="3" key="1">
    <citation type="submission" date="2016-11" db="UniProtKB">
        <authorList>
            <consortium name="WormBaseParasite"/>
        </authorList>
    </citation>
    <scope>IDENTIFICATION</scope>
</reference>
<keyword evidence="2" id="KW-1185">Reference proteome</keyword>
<dbReference type="AlphaFoldDB" id="A0A1I8FJP0"/>
<proteinExistence type="predicted"/>
<name>A0A1I8FJP0_9PLAT</name>
<protein>
    <submittedName>
        <fullName evidence="3">Ig-like domain-containing protein</fullName>
    </submittedName>
</protein>
<evidence type="ECO:0000256" key="1">
    <source>
        <dbReference type="SAM" id="MobiDB-lite"/>
    </source>
</evidence>
<evidence type="ECO:0000313" key="3">
    <source>
        <dbReference type="WBParaSite" id="maker-unitig_36774-snap-gene-0.2-mRNA-1"/>
    </source>
</evidence>
<organism evidence="2 3">
    <name type="scientific">Macrostomum lignano</name>
    <dbReference type="NCBI Taxonomy" id="282301"/>
    <lineage>
        <taxon>Eukaryota</taxon>
        <taxon>Metazoa</taxon>
        <taxon>Spiralia</taxon>
        <taxon>Lophotrochozoa</taxon>
        <taxon>Platyhelminthes</taxon>
        <taxon>Rhabditophora</taxon>
        <taxon>Macrostomorpha</taxon>
        <taxon>Macrostomida</taxon>
        <taxon>Macrostomidae</taxon>
        <taxon>Macrostomum</taxon>
    </lineage>
</organism>